<dbReference type="RefSeq" id="WP_011034810.1">
    <property type="nucleotide sequence ID" value="NZ_CP009509.1"/>
</dbReference>
<gene>
    <name evidence="1" type="ORF">MSMAW_1726</name>
</gene>
<proteinExistence type="predicted"/>
<name>A0A0E3PYG4_METMZ</name>
<dbReference type="Proteomes" id="UP000033058">
    <property type="component" value="Chromosome"/>
</dbReference>
<evidence type="ECO:0000313" key="1">
    <source>
        <dbReference type="EMBL" id="AKB40717.1"/>
    </source>
</evidence>
<protein>
    <submittedName>
        <fullName evidence="1">Uncharacterized protein</fullName>
    </submittedName>
</protein>
<dbReference type="EMBL" id="CP009509">
    <property type="protein sequence ID" value="AKB40717.1"/>
    <property type="molecule type" value="Genomic_DNA"/>
</dbReference>
<dbReference type="GeneID" id="24851437"/>
<accession>A0A0E3PYG4</accession>
<dbReference type="HOGENOM" id="CLU_104919_0_0_2"/>
<reference evidence="1 2" key="1">
    <citation type="submission" date="2014-07" db="EMBL/GenBank/DDBJ databases">
        <title>Methanogenic archaea and the global carbon cycle.</title>
        <authorList>
            <person name="Henriksen J.R."/>
            <person name="Luke J."/>
            <person name="Reinhart S."/>
            <person name="Benedict M.N."/>
            <person name="Youngblut N.D."/>
            <person name="Metcalf M.E."/>
            <person name="Whitaker R.J."/>
            <person name="Metcalf W.W."/>
        </authorList>
    </citation>
    <scope>NUCLEOTIDE SEQUENCE [LARGE SCALE GENOMIC DNA]</scope>
    <source>
        <strain evidence="1 2">WWM610</strain>
    </source>
</reference>
<dbReference type="PATRIC" id="fig|1434117.4.peg.2202"/>
<dbReference type="AlphaFoldDB" id="A0A0E3PYG4"/>
<sequence>MGVFSIRISRDLKAFLKEEDLNDLTKIGSNIKQLNRKDIKKIRSTLQKWNSPQAVSNLLFHPSLIPGDIRASCILKGLREKKNSYYILATVVGLQGINSTEFSEEERDDIKKSLIFILKTSGGVISARASISISDYISSEDAFTMFKLLDHPDDTTKHNILCWLIRAMEDKGPDAFISMVRSSCMPEDVQEEAIEKLHEYLRQKEAGEYNLFTMPLYVNIPNLREYCKDH</sequence>
<organism evidence="1 2">
    <name type="scientific">Methanosarcina mazei WWM610</name>
    <dbReference type="NCBI Taxonomy" id="1434117"/>
    <lineage>
        <taxon>Archaea</taxon>
        <taxon>Methanobacteriati</taxon>
        <taxon>Methanobacteriota</taxon>
        <taxon>Stenosarchaea group</taxon>
        <taxon>Methanomicrobia</taxon>
        <taxon>Methanosarcinales</taxon>
        <taxon>Methanosarcinaceae</taxon>
        <taxon>Methanosarcina</taxon>
    </lineage>
</organism>
<evidence type="ECO:0000313" key="2">
    <source>
        <dbReference type="Proteomes" id="UP000033058"/>
    </source>
</evidence>